<evidence type="ECO:0000313" key="1">
    <source>
        <dbReference type="EMBL" id="EJF52388.1"/>
    </source>
</evidence>
<dbReference type="OrthoDB" id="9781616at2"/>
<dbReference type="Pfam" id="PF06245">
    <property type="entry name" value="DUF1015"/>
    <property type="match status" value="1"/>
</dbReference>
<organism evidence="1 2">
    <name type="scientific">Saprospira grandis DSM 2844</name>
    <dbReference type="NCBI Taxonomy" id="694433"/>
    <lineage>
        <taxon>Bacteria</taxon>
        <taxon>Pseudomonadati</taxon>
        <taxon>Bacteroidota</taxon>
        <taxon>Saprospiria</taxon>
        <taxon>Saprospirales</taxon>
        <taxon>Saprospiraceae</taxon>
        <taxon>Saprospira</taxon>
    </lineage>
</organism>
<gene>
    <name evidence="1" type="ORF">SapgrDRAFT_0645</name>
</gene>
<dbReference type="EMBL" id="JH719942">
    <property type="protein sequence ID" value="EJF52388.1"/>
    <property type="molecule type" value="Genomic_DNA"/>
</dbReference>
<dbReference type="Proteomes" id="UP000005113">
    <property type="component" value="Unassembled WGS sequence"/>
</dbReference>
<proteinExistence type="predicted"/>
<dbReference type="RefSeq" id="WP_002657292.1">
    <property type="nucleotide sequence ID" value="NZ_JH719942.1"/>
</dbReference>
<dbReference type="HOGENOM" id="CLU_031277_0_0_10"/>
<protein>
    <recommendedName>
        <fullName evidence="3">DUF1015 domain-containing protein</fullName>
    </recommendedName>
</protein>
<evidence type="ECO:0000313" key="2">
    <source>
        <dbReference type="Proteomes" id="UP000005113"/>
    </source>
</evidence>
<name>J1I266_9BACT</name>
<dbReference type="PANTHER" id="PTHR36454:SF1">
    <property type="entry name" value="DUF1015 DOMAIN-CONTAINING PROTEIN"/>
    <property type="match status" value="1"/>
</dbReference>
<sequence>MANIIPFRPVLPDLNDIISFDDFFGTAKRKFPLYYRDGYYQMDQEPSLLIYRIIRHNRSHTGIISCTHVEDYIQGHIKRHEFTLADKEARMQELFEERNGVIKPILLTYPNVLEIDALINRITISMPPSFKIPFEDDQHVFWLLKEEEHMQRLQELFKDKIPSSYICDGHHRMTTAERLYMQHKSKEAKNPYHYIMAAYFPASEILIHNYNRILKSLKGLSEEEFLQKLEKYYEVSLEPMAFRPVRRGEMGCYIKGRWRKLILKEEYIPGDETSVADSLDVHLFNRYILQDILGIEDVRNDVEVRYVGGVKGPAALERKVDEESALAAFNLYPVAMEDLISISDLRGTLPPKSTYVEPRMRNGFTAQMYSKI</sequence>
<dbReference type="AlphaFoldDB" id="J1I266"/>
<dbReference type="PANTHER" id="PTHR36454">
    <property type="entry name" value="LMO2823 PROTEIN"/>
    <property type="match status" value="1"/>
</dbReference>
<reference evidence="2" key="1">
    <citation type="journal article" date="2012" name="Stand. Genomic Sci.">
        <title>Permanent draft genome sequence of the gliding predator Saprospira grandis strain Sa g1 (= HR1).</title>
        <authorList>
            <person name="Mavromatis K."/>
            <person name="Chertkov O."/>
            <person name="Lapidus A."/>
            <person name="Nolan M."/>
            <person name="Lucas S."/>
            <person name="Tice H."/>
            <person name="Del Rio T.G."/>
            <person name="Cheng J.F."/>
            <person name="Han C."/>
            <person name="Tapia R."/>
            <person name="Bruce D."/>
            <person name="Goodwin L.A."/>
            <person name="Pitluck S."/>
            <person name="Huntemann M."/>
            <person name="Liolios K."/>
            <person name="Pagani I."/>
            <person name="Ivanova N."/>
            <person name="Mikhailova N."/>
            <person name="Pati A."/>
            <person name="Chen A."/>
            <person name="Palaniappan K."/>
            <person name="Land M."/>
            <person name="Brambilla E.M."/>
            <person name="Rohde M."/>
            <person name="Spring S."/>
            <person name="Goker M."/>
            <person name="Detter J.C."/>
            <person name="Bristow J."/>
            <person name="Eisen J.A."/>
            <person name="Markowitz V."/>
            <person name="Hugenholtz P."/>
            <person name="Kyrpides N.C."/>
            <person name="Klenk H.P."/>
            <person name="Woyke T."/>
        </authorList>
    </citation>
    <scope>NUCLEOTIDE SEQUENCE [LARGE SCALE GENOMIC DNA]</scope>
    <source>
        <strain evidence="2">DSM 2844</strain>
    </source>
</reference>
<dbReference type="InterPro" id="IPR008323">
    <property type="entry name" value="UCP033563"/>
</dbReference>
<evidence type="ECO:0008006" key="3">
    <source>
        <dbReference type="Google" id="ProtNLM"/>
    </source>
</evidence>
<accession>J1I266</accession>